<evidence type="ECO:0000313" key="5">
    <source>
        <dbReference type="EMBL" id="MBO8223337.1"/>
    </source>
</evidence>
<feature type="active site" evidence="2">
    <location>
        <position position="25"/>
    </location>
</feature>
<keyword evidence="3" id="KW-0378">Hydrolase</keyword>
<name>A0A8I2BGV6_PROMR</name>
<comment type="similarity">
    <text evidence="3">Belongs to the peptidase S26 family.</text>
</comment>
<evidence type="ECO:0000256" key="3">
    <source>
        <dbReference type="RuleBase" id="RU362042"/>
    </source>
</evidence>
<evidence type="ECO:0000259" key="4">
    <source>
        <dbReference type="Pfam" id="PF10502"/>
    </source>
</evidence>
<feature type="domain" description="Peptidase S26" evidence="4">
    <location>
        <begin position="15"/>
        <end position="71"/>
    </location>
</feature>
<keyword evidence="3 5" id="KW-0645">Protease</keyword>
<dbReference type="SUPFAM" id="SSF51306">
    <property type="entry name" value="LexA/Signal peptidase"/>
    <property type="match status" value="1"/>
</dbReference>
<gene>
    <name evidence="5" type="primary">sodX</name>
    <name evidence="5" type="ORF">HA142_07405</name>
</gene>
<dbReference type="GO" id="GO:0006465">
    <property type="term" value="P:signal peptide processing"/>
    <property type="evidence" value="ECO:0007669"/>
    <property type="project" value="InterPro"/>
</dbReference>
<evidence type="ECO:0000256" key="2">
    <source>
        <dbReference type="PIRSR" id="PIRSR600223-1"/>
    </source>
</evidence>
<dbReference type="RefSeq" id="WP_157806757.1">
    <property type="nucleotide sequence ID" value="NZ_JAAORC010000002.1"/>
</dbReference>
<evidence type="ECO:0000313" key="6">
    <source>
        <dbReference type="Proteomes" id="UP000666562"/>
    </source>
</evidence>
<dbReference type="InterPro" id="IPR000223">
    <property type="entry name" value="Pept_S26A_signal_pept_1"/>
</dbReference>
<dbReference type="CDD" id="cd06530">
    <property type="entry name" value="S26_SPase_I"/>
    <property type="match status" value="1"/>
</dbReference>
<sequence length="130" mass="15176">MFKSFFDFILFFLGLRKTAIISGESMFPYLKEGDIVFFKKYKKNKSILKNRQIVIFNHPFKNKNLIKRINSVNQNNIEVIGDNIEFSEDSNKFGLINNEKIIGIVTSKLIIPKLKNFLIQKNRSTSLNPK</sequence>
<dbReference type="Pfam" id="PF10502">
    <property type="entry name" value="Peptidase_S26"/>
    <property type="match status" value="1"/>
</dbReference>
<feature type="active site" evidence="2">
    <location>
        <position position="67"/>
    </location>
</feature>
<dbReference type="Gene3D" id="2.10.109.10">
    <property type="entry name" value="Umud Fragment, subunit A"/>
    <property type="match status" value="1"/>
</dbReference>
<evidence type="ECO:0000256" key="1">
    <source>
        <dbReference type="ARBA" id="ARBA00004401"/>
    </source>
</evidence>
<dbReference type="InterPro" id="IPR014124">
    <property type="entry name" value="Pept_S26A_Sod_Ni_maturase"/>
</dbReference>
<protein>
    <recommendedName>
        <fullName evidence="3">Signal peptidase I</fullName>
        <ecNumber evidence="3">3.4.21.89</ecNumber>
    </recommendedName>
</protein>
<dbReference type="AlphaFoldDB" id="A0A8I2BGV6"/>
<dbReference type="InterPro" id="IPR019533">
    <property type="entry name" value="Peptidase_S26"/>
</dbReference>
<dbReference type="GO" id="GO:0004252">
    <property type="term" value="F:serine-type endopeptidase activity"/>
    <property type="evidence" value="ECO:0007669"/>
    <property type="project" value="InterPro"/>
</dbReference>
<reference evidence="5" key="1">
    <citation type="submission" date="2020-03" db="EMBL/GenBank/DDBJ databases">
        <title>Genome differentiation and subclade ecological adaptation of Prochlorococcus HLII clade in the global ocean.</title>
        <authorList>
            <person name="Yan W."/>
            <person name="Fen X."/>
            <person name="Zhang W."/>
        </authorList>
    </citation>
    <scope>NUCLEOTIDE SEQUENCE</scope>
    <source>
        <strain evidence="5">XMU1401</strain>
    </source>
</reference>
<dbReference type="EMBL" id="JAAORC010000002">
    <property type="protein sequence ID" value="MBO8223337.1"/>
    <property type="molecule type" value="Genomic_DNA"/>
</dbReference>
<dbReference type="EC" id="3.4.21.89" evidence="3"/>
<dbReference type="NCBIfam" id="TIGR02227">
    <property type="entry name" value="sigpep_I_bact"/>
    <property type="match status" value="1"/>
</dbReference>
<comment type="subcellular location">
    <subcellularLocation>
        <location evidence="1">Cell membrane</location>
        <topology evidence="1">Single-pass type II membrane protein</topology>
    </subcellularLocation>
    <subcellularLocation>
        <location evidence="3">Membrane</location>
        <topology evidence="3">Single-pass type II membrane protein</topology>
    </subcellularLocation>
</comment>
<dbReference type="Proteomes" id="UP000666562">
    <property type="component" value="Unassembled WGS sequence"/>
</dbReference>
<proteinExistence type="inferred from homology"/>
<dbReference type="NCBIfam" id="TIGR02754">
    <property type="entry name" value="sod_Ni_protease"/>
    <property type="match status" value="1"/>
</dbReference>
<organism evidence="5 6">
    <name type="scientific">Prochlorococcus marinus str. XMU1401</name>
    <dbReference type="NCBI Taxonomy" id="2052594"/>
    <lineage>
        <taxon>Bacteria</taxon>
        <taxon>Bacillati</taxon>
        <taxon>Cyanobacteriota</taxon>
        <taxon>Cyanophyceae</taxon>
        <taxon>Synechococcales</taxon>
        <taxon>Prochlorococcaceae</taxon>
        <taxon>Prochlorococcus</taxon>
    </lineage>
</organism>
<dbReference type="GO" id="GO:0005886">
    <property type="term" value="C:plasma membrane"/>
    <property type="evidence" value="ECO:0007669"/>
    <property type="project" value="UniProtKB-SubCell"/>
</dbReference>
<comment type="catalytic activity">
    <reaction evidence="3">
        <text>Cleavage of hydrophobic, N-terminal signal or leader sequences from secreted and periplasmic proteins.</text>
        <dbReference type="EC" id="3.4.21.89"/>
    </reaction>
</comment>
<dbReference type="GO" id="GO:0009003">
    <property type="term" value="F:signal peptidase activity"/>
    <property type="evidence" value="ECO:0007669"/>
    <property type="project" value="UniProtKB-EC"/>
</dbReference>
<comment type="caution">
    <text evidence="5">The sequence shown here is derived from an EMBL/GenBank/DDBJ whole genome shotgun (WGS) entry which is preliminary data.</text>
</comment>
<accession>A0A8I2BGV6</accession>
<dbReference type="InterPro" id="IPR036286">
    <property type="entry name" value="LexA/Signal_pep-like_sf"/>
</dbReference>